<dbReference type="EMBL" id="JAUIQD010000001">
    <property type="protein sequence ID" value="KAK3364397.1"/>
    <property type="molecule type" value="Genomic_DNA"/>
</dbReference>
<evidence type="ECO:0000313" key="1">
    <source>
        <dbReference type="EMBL" id="KAK3364397.1"/>
    </source>
</evidence>
<reference evidence="1" key="2">
    <citation type="submission" date="2023-06" db="EMBL/GenBank/DDBJ databases">
        <authorList>
            <consortium name="Lawrence Berkeley National Laboratory"/>
            <person name="Haridas S."/>
            <person name="Hensen N."/>
            <person name="Bonometti L."/>
            <person name="Westerberg I."/>
            <person name="Brannstrom I.O."/>
            <person name="Guillou S."/>
            <person name="Cros-Aarteil S."/>
            <person name="Calhoun S."/>
            <person name="Kuo A."/>
            <person name="Mondo S."/>
            <person name="Pangilinan J."/>
            <person name="Riley R."/>
            <person name="Labutti K."/>
            <person name="Andreopoulos B."/>
            <person name="Lipzen A."/>
            <person name="Chen C."/>
            <person name="Yanf M."/>
            <person name="Daum C."/>
            <person name="Ng V."/>
            <person name="Clum A."/>
            <person name="Steindorff A."/>
            <person name="Ohm R."/>
            <person name="Martin F."/>
            <person name="Silar P."/>
            <person name="Natvig D."/>
            <person name="Lalanne C."/>
            <person name="Gautier V."/>
            <person name="Ament-Velasquez S.L."/>
            <person name="Kruys A."/>
            <person name="Hutchinson M.I."/>
            <person name="Powell A.J."/>
            <person name="Barry K."/>
            <person name="Miller A.N."/>
            <person name="Grigoriev I.V."/>
            <person name="Debuchy R."/>
            <person name="Gladieux P."/>
            <person name="Thoren M.H."/>
            <person name="Johannesson H."/>
        </authorList>
    </citation>
    <scope>NUCLEOTIDE SEQUENCE</scope>
    <source>
        <strain evidence="1">CBS 955.72</strain>
    </source>
</reference>
<accession>A0AAJ0ML39</accession>
<evidence type="ECO:0000313" key="2">
    <source>
        <dbReference type="Proteomes" id="UP001275084"/>
    </source>
</evidence>
<protein>
    <submittedName>
        <fullName evidence="1">Uncharacterized protein</fullName>
    </submittedName>
</protein>
<organism evidence="1 2">
    <name type="scientific">Lasiosphaeria hispida</name>
    <dbReference type="NCBI Taxonomy" id="260671"/>
    <lineage>
        <taxon>Eukaryota</taxon>
        <taxon>Fungi</taxon>
        <taxon>Dikarya</taxon>
        <taxon>Ascomycota</taxon>
        <taxon>Pezizomycotina</taxon>
        <taxon>Sordariomycetes</taxon>
        <taxon>Sordariomycetidae</taxon>
        <taxon>Sordariales</taxon>
        <taxon>Lasiosphaeriaceae</taxon>
        <taxon>Lasiosphaeria</taxon>
    </lineage>
</organism>
<dbReference type="AlphaFoldDB" id="A0AAJ0ML39"/>
<sequence length="108" mass="11665">MFDMGVAYLIEGLEIGHPRKSITLTATIHQQFGGFQIYFGQPAAALGQQEPSPLHCAIAHILYLSAAGAYIDRILQDVEEHGIQADGSTELGLLVALGLNQMARWGCK</sequence>
<proteinExistence type="predicted"/>
<keyword evidence="2" id="KW-1185">Reference proteome</keyword>
<name>A0AAJ0ML39_9PEZI</name>
<reference evidence="1" key="1">
    <citation type="journal article" date="2023" name="Mol. Phylogenet. Evol.">
        <title>Genome-scale phylogeny and comparative genomics of the fungal order Sordariales.</title>
        <authorList>
            <person name="Hensen N."/>
            <person name="Bonometti L."/>
            <person name="Westerberg I."/>
            <person name="Brannstrom I.O."/>
            <person name="Guillou S."/>
            <person name="Cros-Aarteil S."/>
            <person name="Calhoun S."/>
            <person name="Haridas S."/>
            <person name="Kuo A."/>
            <person name="Mondo S."/>
            <person name="Pangilinan J."/>
            <person name="Riley R."/>
            <person name="LaButti K."/>
            <person name="Andreopoulos B."/>
            <person name="Lipzen A."/>
            <person name="Chen C."/>
            <person name="Yan M."/>
            <person name="Daum C."/>
            <person name="Ng V."/>
            <person name="Clum A."/>
            <person name="Steindorff A."/>
            <person name="Ohm R.A."/>
            <person name="Martin F."/>
            <person name="Silar P."/>
            <person name="Natvig D.O."/>
            <person name="Lalanne C."/>
            <person name="Gautier V."/>
            <person name="Ament-Velasquez S.L."/>
            <person name="Kruys A."/>
            <person name="Hutchinson M.I."/>
            <person name="Powell A.J."/>
            <person name="Barry K."/>
            <person name="Miller A.N."/>
            <person name="Grigoriev I.V."/>
            <person name="Debuchy R."/>
            <person name="Gladieux P."/>
            <person name="Hiltunen Thoren M."/>
            <person name="Johannesson H."/>
        </authorList>
    </citation>
    <scope>NUCLEOTIDE SEQUENCE</scope>
    <source>
        <strain evidence="1">CBS 955.72</strain>
    </source>
</reference>
<gene>
    <name evidence="1" type="ORF">B0T25DRAFT_62776</name>
</gene>
<dbReference type="Proteomes" id="UP001275084">
    <property type="component" value="Unassembled WGS sequence"/>
</dbReference>
<comment type="caution">
    <text evidence="1">The sequence shown here is derived from an EMBL/GenBank/DDBJ whole genome shotgun (WGS) entry which is preliminary data.</text>
</comment>